<reference evidence="1" key="1">
    <citation type="submission" date="2018-05" db="EMBL/GenBank/DDBJ databases">
        <authorList>
            <person name="Lanie J.A."/>
            <person name="Ng W.-L."/>
            <person name="Kazmierczak K.M."/>
            <person name="Andrzejewski T.M."/>
            <person name="Davidsen T.M."/>
            <person name="Wayne K.J."/>
            <person name="Tettelin H."/>
            <person name="Glass J.I."/>
            <person name="Rusch D."/>
            <person name="Podicherti R."/>
            <person name="Tsui H.-C.T."/>
            <person name="Winkler M.E."/>
        </authorList>
    </citation>
    <scope>NUCLEOTIDE SEQUENCE</scope>
</reference>
<accession>A0A382R620</accession>
<dbReference type="AlphaFoldDB" id="A0A382R620"/>
<dbReference type="EMBL" id="UINC01119066">
    <property type="protein sequence ID" value="SVC92617.1"/>
    <property type="molecule type" value="Genomic_DNA"/>
</dbReference>
<proteinExistence type="predicted"/>
<protein>
    <submittedName>
        <fullName evidence="1">Uncharacterized protein</fullName>
    </submittedName>
</protein>
<name>A0A382R620_9ZZZZ</name>
<sequence>MGLGNDRFKASYPVRIAKHLDTTLTSLARPGCCNFSISLMIQWMANNVTNDTFYIISTTNEDRLHWLRPGIVYNNKHKVSIEELNYEDYDQFLLTKLPFAPNNTIQSETCSNLLLHAKGELGRSLSLDREPKSRIQAIDNYIKFIHDSKIKRHIDVSLLATQLHRLKEKTDNWILLTDWNELEEMFIDNSIQARFGILSNDYPDDRGSGHFNTTG</sequence>
<organism evidence="1">
    <name type="scientific">marine metagenome</name>
    <dbReference type="NCBI Taxonomy" id="408172"/>
    <lineage>
        <taxon>unclassified sequences</taxon>
        <taxon>metagenomes</taxon>
        <taxon>ecological metagenomes</taxon>
    </lineage>
</organism>
<gene>
    <name evidence="1" type="ORF">METZ01_LOCUS345471</name>
</gene>
<feature type="non-terminal residue" evidence="1">
    <location>
        <position position="215"/>
    </location>
</feature>
<evidence type="ECO:0000313" key="1">
    <source>
        <dbReference type="EMBL" id="SVC92617.1"/>
    </source>
</evidence>